<comment type="caution">
    <text evidence="4">The sequence shown here is derived from an EMBL/GenBank/DDBJ whole genome shotgun (WGS) entry which is preliminary data.</text>
</comment>
<dbReference type="SUPFAM" id="SSF46785">
    <property type="entry name" value="Winged helix' DNA-binding domain"/>
    <property type="match status" value="1"/>
</dbReference>
<feature type="binding site" evidence="2">
    <location>
        <position position="115"/>
    </location>
    <ligand>
        <name>biotin</name>
        <dbReference type="ChEBI" id="CHEBI:57586"/>
    </ligand>
</feature>
<dbReference type="InterPro" id="IPR030855">
    <property type="entry name" value="Bifunct_BirA"/>
</dbReference>
<comment type="catalytic activity">
    <reaction evidence="2">
        <text>biotin + L-lysyl-[protein] + ATP = N(6)-biotinyl-L-lysyl-[protein] + AMP + diphosphate + H(+)</text>
        <dbReference type="Rhea" id="RHEA:11756"/>
        <dbReference type="Rhea" id="RHEA-COMP:9752"/>
        <dbReference type="Rhea" id="RHEA-COMP:10505"/>
        <dbReference type="ChEBI" id="CHEBI:15378"/>
        <dbReference type="ChEBI" id="CHEBI:29969"/>
        <dbReference type="ChEBI" id="CHEBI:30616"/>
        <dbReference type="ChEBI" id="CHEBI:33019"/>
        <dbReference type="ChEBI" id="CHEBI:57586"/>
        <dbReference type="ChEBI" id="CHEBI:83144"/>
        <dbReference type="ChEBI" id="CHEBI:456215"/>
        <dbReference type="EC" id="6.3.4.15"/>
    </reaction>
</comment>
<dbReference type="CDD" id="cd16442">
    <property type="entry name" value="BPL"/>
    <property type="match status" value="1"/>
</dbReference>
<evidence type="ECO:0000313" key="4">
    <source>
        <dbReference type="EMBL" id="RSU12831.1"/>
    </source>
</evidence>
<dbReference type="Gene3D" id="3.30.930.10">
    <property type="entry name" value="Bira Bifunctional Protein, Domain 2"/>
    <property type="match status" value="1"/>
</dbReference>
<dbReference type="NCBIfam" id="TIGR00121">
    <property type="entry name" value="birA_ligase"/>
    <property type="match status" value="1"/>
</dbReference>
<gene>
    <name evidence="2" type="primary">birA</name>
    <name evidence="4" type="ORF">CBF27_04650</name>
</gene>
<reference evidence="4 5" key="1">
    <citation type="submission" date="2017-05" db="EMBL/GenBank/DDBJ databases">
        <title>Vagococcus spp. assemblies.</title>
        <authorList>
            <person name="Gulvik C.A."/>
        </authorList>
    </citation>
    <scope>NUCLEOTIDE SEQUENCE [LARGE SCALE GENOMIC DNA]</scope>
    <source>
        <strain evidence="4 5">LMG 24798</strain>
    </source>
</reference>
<dbReference type="PANTHER" id="PTHR12835:SF5">
    <property type="entry name" value="BIOTIN--PROTEIN LIGASE"/>
    <property type="match status" value="1"/>
</dbReference>
<accession>A0A430AXN6</accession>
<dbReference type="GO" id="GO:0009249">
    <property type="term" value="P:protein lipoylation"/>
    <property type="evidence" value="ECO:0007669"/>
    <property type="project" value="UniProtKB-ARBA"/>
</dbReference>
<dbReference type="RefSeq" id="WP_126812882.1">
    <property type="nucleotide sequence ID" value="NZ_NGKC01000004.1"/>
</dbReference>
<dbReference type="PROSITE" id="PS51733">
    <property type="entry name" value="BPL_LPL_CATALYTIC"/>
    <property type="match status" value="1"/>
</dbReference>
<evidence type="ECO:0000256" key="1">
    <source>
        <dbReference type="ARBA" id="ARBA00022598"/>
    </source>
</evidence>
<dbReference type="EC" id="6.3.4.15" evidence="2"/>
<keyword evidence="2" id="KW-0804">Transcription</keyword>
<feature type="DNA-binding region" description="H-T-H motif" evidence="2">
    <location>
        <begin position="21"/>
        <end position="40"/>
    </location>
</feature>
<dbReference type="Gene3D" id="2.30.30.100">
    <property type="match status" value="1"/>
</dbReference>
<keyword evidence="2" id="KW-0238">DNA-binding</keyword>
<dbReference type="InterPro" id="IPR004408">
    <property type="entry name" value="Biotin_CoA_COase_ligase"/>
</dbReference>
<dbReference type="AlphaFoldDB" id="A0A430AXN6"/>
<feature type="binding site" evidence="2">
    <location>
        <position position="187"/>
    </location>
    <ligand>
        <name>biotin</name>
        <dbReference type="ChEBI" id="CHEBI:57586"/>
    </ligand>
</feature>
<comment type="similarity">
    <text evidence="2">Belongs to the biotin--protein ligase family.</text>
</comment>
<evidence type="ECO:0000259" key="3">
    <source>
        <dbReference type="PROSITE" id="PS51733"/>
    </source>
</evidence>
<comment type="function">
    <text evidence="2">Acts both as a biotin--[acetyl-CoA-carboxylase] ligase and a repressor.</text>
</comment>
<dbReference type="GO" id="GO:0005737">
    <property type="term" value="C:cytoplasm"/>
    <property type="evidence" value="ECO:0007669"/>
    <property type="project" value="TreeGrafter"/>
</dbReference>
<feature type="domain" description="BPL/LPL catalytic" evidence="3">
    <location>
        <begin position="68"/>
        <end position="266"/>
    </location>
</feature>
<dbReference type="GO" id="GO:0004077">
    <property type="term" value="F:biotin--[biotin carboxyl-carrier protein] ligase activity"/>
    <property type="evidence" value="ECO:0007669"/>
    <property type="project" value="UniProtKB-UniRule"/>
</dbReference>
<dbReference type="InterPro" id="IPR045864">
    <property type="entry name" value="aa-tRNA-synth_II/BPL/LPL"/>
</dbReference>
<dbReference type="HAMAP" id="MF_00978">
    <property type="entry name" value="Bifunct_BirA"/>
    <property type="match status" value="1"/>
</dbReference>
<keyword evidence="2" id="KW-0678">Repressor</keyword>
<organism evidence="4 5">
    <name type="scientific">Vagococcus acidifermentans</name>
    <dbReference type="NCBI Taxonomy" id="564710"/>
    <lineage>
        <taxon>Bacteria</taxon>
        <taxon>Bacillati</taxon>
        <taxon>Bacillota</taxon>
        <taxon>Bacilli</taxon>
        <taxon>Lactobacillales</taxon>
        <taxon>Enterococcaceae</taxon>
        <taxon>Vagococcus</taxon>
    </lineage>
</organism>
<comment type="caution">
    <text evidence="2">Lacks conserved residue(s) required for the propagation of feature annotation.</text>
</comment>
<dbReference type="Pfam" id="PF08279">
    <property type="entry name" value="HTH_11"/>
    <property type="match status" value="1"/>
</dbReference>
<sequence length="325" mass="35716">MTTKDCVLHFLEKNRGSSVSGTLISKELGISRNAVWKAVNQLKKEGFQIESKPNQGYSLKQSDDLLSVQGIQTYLTVDDDVDLRVYDEVKSTNTLAKKDAIDHSGQTTVIVANSQTEGKGRRGRTFYSPPGSGIYLSVVLNPKQFKFQNLTLITAVAAVSVAQVIEETTGEKPEIKWVNDVLLHGRKICGILTEAVTDLETGGMQWVVVGIGLNVTTPEKGFPADIQQRAGTLFQQNLSELPRNQLAAGIINRFLANSYSWDDQQIVAAYKKRMPLLGKSVVVNDFSSEPYLVTARDVNEQGQLVVETQGGEIKVLNSEEISIKI</sequence>
<keyword evidence="2" id="KW-0805">Transcription regulation</keyword>
<dbReference type="Pfam" id="PF03099">
    <property type="entry name" value="BPL_LplA_LipB"/>
    <property type="match status" value="1"/>
</dbReference>
<dbReference type="InterPro" id="IPR036390">
    <property type="entry name" value="WH_DNA-bd_sf"/>
</dbReference>
<keyword evidence="2" id="KW-0547">Nucleotide-binding</keyword>
<keyword evidence="5" id="KW-1185">Reference proteome</keyword>
<dbReference type="InterPro" id="IPR004143">
    <property type="entry name" value="BPL_LPL_catalytic"/>
</dbReference>
<dbReference type="GO" id="GO:0003677">
    <property type="term" value="F:DNA binding"/>
    <property type="evidence" value="ECO:0007669"/>
    <property type="project" value="UniProtKB-UniRule"/>
</dbReference>
<protein>
    <recommendedName>
        <fullName evidence="2">Bifunctional ligase/repressor BirA</fullName>
    </recommendedName>
    <alternativeName>
        <fullName evidence="2">Biotin--[acetyl-CoA-carboxylase] ligase</fullName>
        <ecNumber evidence="2">6.3.4.15</ecNumber>
    </alternativeName>
    <alternativeName>
        <fullName evidence="2">Biotin--protein ligase</fullName>
    </alternativeName>
    <alternativeName>
        <fullName evidence="2">Biotin-[acetyl-CoA carboxylase] synthetase</fullName>
    </alternativeName>
</protein>
<name>A0A430AXN6_9ENTE</name>
<dbReference type="SUPFAM" id="SSF55681">
    <property type="entry name" value="Class II aaRS and biotin synthetases"/>
    <property type="match status" value="1"/>
</dbReference>
<dbReference type="OrthoDB" id="9807064at2"/>
<dbReference type="InterPro" id="IPR036388">
    <property type="entry name" value="WH-like_DNA-bd_sf"/>
</dbReference>
<evidence type="ECO:0000256" key="2">
    <source>
        <dbReference type="HAMAP-Rule" id="MF_00978"/>
    </source>
</evidence>
<dbReference type="EMBL" id="NGKC01000004">
    <property type="protein sequence ID" value="RSU12831.1"/>
    <property type="molecule type" value="Genomic_DNA"/>
</dbReference>
<keyword evidence="2" id="KW-0067">ATP-binding</keyword>
<dbReference type="GO" id="GO:0016740">
    <property type="term" value="F:transferase activity"/>
    <property type="evidence" value="ECO:0007669"/>
    <property type="project" value="UniProtKB-ARBA"/>
</dbReference>
<dbReference type="InterPro" id="IPR013196">
    <property type="entry name" value="HTH_11"/>
</dbReference>
<dbReference type="GO" id="GO:0006355">
    <property type="term" value="P:regulation of DNA-templated transcription"/>
    <property type="evidence" value="ECO:0007669"/>
    <property type="project" value="UniProtKB-UniRule"/>
</dbReference>
<keyword evidence="1 2" id="KW-0436">Ligase</keyword>
<dbReference type="Proteomes" id="UP000286773">
    <property type="component" value="Unassembled WGS sequence"/>
</dbReference>
<feature type="binding site" evidence="2">
    <location>
        <begin position="91"/>
        <end position="93"/>
    </location>
    <ligand>
        <name>biotin</name>
        <dbReference type="ChEBI" id="CHEBI:57586"/>
    </ligand>
</feature>
<evidence type="ECO:0000313" key="5">
    <source>
        <dbReference type="Proteomes" id="UP000286773"/>
    </source>
</evidence>
<dbReference type="Gene3D" id="1.10.10.10">
    <property type="entry name" value="Winged helix-like DNA-binding domain superfamily/Winged helix DNA-binding domain"/>
    <property type="match status" value="1"/>
</dbReference>
<dbReference type="PANTHER" id="PTHR12835">
    <property type="entry name" value="BIOTIN PROTEIN LIGASE"/>
    <property type="match status" value="1"/>
</dbReference>
<dbReference type="GO" id="GO:0005524">
    <property type="term" value="F:ATP binding"/>
    <property type="evidence" value="ECO:0007669"/>
    <property type="project" value="UniProtKB-UniRule"/>
</dbReference>
<proteinExistence type="inferred from homology"/>
<keyword evidence="2" id="KW-0092">Biotin</keyword>